<accession>A0ABV7HL40</accession>
<keyword evidence="3" id="KW-0804">Transcription</keyword>
<dbReference type="InterPro" id="IPR009061">
    <property type="entry name" value="DNA-bd_dom_put_sf"/>
</dbReference>
<evidence type="ECO:0000313" key="7">
    <source>
        <dbReference type="Proteomes" id="UP001595476"/>
    </source>
</evidence>
<evidence type="ECO:0000313" key="6">
    <source>
        <dbReference type="EMBL" id="MFC3152067.1"/>
    </source>
</evidence>
<evidence type="ECO:0000256" key="2">
    <source>
        <dbReference type="ARBA" id="ARBA00023125"/>
    </source>
</evidence>
<dbReference type="SUPFAM" id="SSF46955">
    <property type="entry name" value="Putative DNA-binding domain"/>
    <property type="match status" value="1"/>
</dbReference>
<dbReference type="Proteomes" id="UP001595476">
    <property type="component" value="Unassembled WGS sequence"/>
</dbReference>
<evidence type="ECO:0000256" key="1">
    <source>
        <dbReference type="ARBA" id="ARBA00023015"/>
    </source>
</evidence>
<sequence length="140" mass="15818">MTVSELAKRAGVTADTVRHYVRTGLLIPQRDPNNGYKRFSESHLKRLLFIVEAKSLGFSLPDIQLIFGQAAQGESPCPQVREIMSHRMTEVAKKIEAMQATYRQMEEAMERWKTQPDCIPTGDHICHLIEGFSEGGCCHD</sequence>
<evidence type="ECO:0000256" key="4">
    <source>
        <dbReference type="SAM" id="Coils"/>
    </source>
</evidence>
<keyword evidence="7" id="KW-1185">Reference proteome</keyword>
<keyword evidence="2" id="KW-0238">DNA-binding</keyword>
<evidence type="ECO:0000256" key="3">
    <source>
        <dbReference type="ARBA" id="ARBA00023163"/>
    </source>
</evidence>
<dbReference type="PANTHER" id="PTHR30204">
    <property type="entry name" value="REDOX-CYCLING DRUG-SENSING TRANSCRIPTIONAL ACTIVATOR SOXR"/>
    <property type="match status" value="1"/>
</dbReference>
<dbReference type="RefSeq" id="WP_386721841.1">
    <property type="nucleotide sequence ID" value="NZ_JBHRSZ010000005.1"/>
</dbReference>
<dbReference type="Gene3D" id="1.10.1660.10">
    <property type="match status" value="1"/>
</dbReference>
<keyword evidence="1" id="KW-0805">Transcription regulation</keyword>
<dbReference type="InterPro" id="IPR000551">
    <property type="entry name" value="MerR-type_HTH_dom"/>
</dbReference>
<organism evidence="6 7">
    <name type="scientific">Litoribrevibacter euphylliae</name>
    <dbReference type="NCBI Taxonomy" id="1834034"/>
    <lineage>
        <taxon>Bacteria</taxon>
        <taxon>Pseudomonadati</taxon>
        <taxon>Pseudomonadota</taxon>
        <taxon>Gammaproteobacteria</taxon>
        <taxon>Oceanospirillales</taxon>
        <taxon>Oceanospirillaceae</taxon>
        <taxon>Litoribrevibacter</taxon>
    </lineage>
</organism>
<keyword evidence="4" id="KW-0175">Coiled coil</keyword>
<evidence type="ECO:0000259" key="5">
    <source>
        <dbReference type="PROSITE" id="PS50937"/>
    </source>
</evidence>
<proteinExistence type="predicted"/>
<dbReference type="PRINTS" id="PR00040">
    <property type="entry name" value="HTHMERR"/>
</dbReference>
<comment type="caution">
    <text evidence="6">The sequence shown here is derived from an EMBL/GenBank/DDBJ whole genome shotgun (WGS) entry which is preliminary data.</text>
</comment>
<feature type="domain" description="HTH merR-type" evidence="5">
    <location>
        <begin position="1"/>
        <end position="69"/>
    </location>
</feature>
<name>A0ABV7HL40_9GAMM</name>
<dbReference type="PROSITE" id="PS50937">
    <property type="entry name" value="HTH_MERR_2"/>
    <property type="match status" value="1"/>
</dbReference>
<dbReference type="Pfam" id="PF13411">
    <property type="entry name" value="MerR_1"/>
    <property type="match status" value="1"/>
</dbReference>
<dbReference type="SMART" id="SM00422">
    <property type="entry name" value="HTH_MERR"/>
    <property type="match status" value="1"/>
</dbReference>
<feature type="coiled-coil region" evidence="4">
    <location>
        <begin position="88"/>
        <end position="115"/>
    </location>
</feature>
<reference evidence="7" key="1">
    <citation type="journal article" date="2019" name="Int. J. Syst. Evol. Microbiol.">
        <title>The Global Catalogue of Microorganisms (GCM) 10K type strain sequencing project: providing services to taxonomists for standard genome sequencing and annotation.</title>
        <authorList>
            <consortium name="The Broad Institute Genomics Platform"/>
            <consortium name="The Broad Institute Genome Sequencing Center for Infectious Disease"/>
            <person name="Wu L."/>
            <person name="Ma J."/>
        </authorList>
    </citation>
    <scope>NUCLEOTIDE SEQUENCE [LARGE SCALE GENOMIC DNA]</scope>
    <source>
        <strain evidence="7">KCTC 52438</strain>
    </source>
</reference>
<gene>
    <name evidence="6" type="ORF">ACFOEK_13575</name>
</gene>
<dbReference type="InterPro" id="IPR047057">
    <property type="entry name" value="MerR_fam"/>
</dbReference>
<dbReference type="PANTHER" id="PTHR30204:SF94">
    <property type="entry name" value="HEAVY METAL-DEPENDENT TRANSCRIPTIONAL REGULATOR HI_0293-RELATED"/>
    <property type="match status" value="1"/>
</dbReference>
<dbReference type="EMBL" id="JBHRSZ010000005">
    <property type="protein sequence ID" value="MFC3152067.1"/>
    <property type="molecule type" value="Genomic_DNA"/>
</dbReference>
<protein>
    <submittedName>
        <fullName evidence="6">MerR family transcriptional regulator</fullName>
    </submittedName>
</protein>